<sequence>MKNSRRGQPPGRRRSCQSAPLRAGMELPSLWKLQQAVESCVEAQVLACERTATANHGRQKGAHSMGAPLVHGRTVHLGGATLLTTPGQSQGAVGPSGALMEGTATDGLHARRQASALKNASWKRGATGLEPSNQEHRPRNPCLVPQKADADQSALEKRRWRWRPATAWEGSKHPISVAVTNFNRHIPPSTVGIPVGRSLALQPTARLRPGLTVLPNAACIDASNRPPPRSSPHPPADSWLIQRGWATYDSGTGALGHRGFANMDPSLLPNCDPRTTGPH</sequence>
<dbReference type="eggNOG" id="ENOG502RNEC">
    <property type="taxonomic scope" value="Eukaryota"/>
</dbReference>
<gene>
    <name evidence="2" type="ORF">MAPG_03060</name>
</gene>
<reference evidence="2" key="1">
    <citation type="submission" date="2010-05" db="EMBL/GenBank/DDBJ databases">
        <title>The Genome Sequence of Magnaporthe poae strain ATCC 64411.</title>
        <authorList>
            <consortium name="The Broad Institute Genome Sequencing Platform"/>
            <consortium name="Broad Institute Genome Sequencing Center for Infectious Disease"/>
            <person name="Ma L.-J."/>
            <person name="Dead R."/>
            <person name="Young S."/>
            <person name="Zeng Q."/>
            <person name="Koehrsen M."/>
            <person name="Alvarado L."/>
            <person name="Berlin A."/>
            <person name="Chapman S.B."/>
            <person name="Chen Z."/>
            <person name="Freedman E."/>
            <person name="Gellesch M."/>
            <person name="Goldberg J."/>
            <person name="Griggs A."/>
            <person name="Gujja S."/>
            <person name="Heilman E.R."/>
            <person name="Heiman D."/>
            <person name="Hepburn T."/>
            <person name="Howarth C."/>
            <person name="Jen D."/>
            <person name="Larson L."/>
            <person name="Mehta T."/>
            <person name="Neiman D."/>
            <person name="Pearson M."/>
            <person name="Roberts A."/>
            <person name="Saif S."/>
            <person name="Shea T."/>
            <person name="Shenoy N."/>
            <person name="Sisk P."/>
            <person name="Stolte C."/>
            <person name="Sykes S."/>
            <person name="Walk T."/>
            <person name="White J."/>
            <person name="Yandava C."/>
            <person name="Haas B."/>
            <person name="Nusbaum C."/>
            <person name="Birren B."/>
        </authorList>
    </citation>
    <scope>NUCLEOTIDE SEQUENCE</scope>
    <source>
        <strain evidence="2">ATCC 64411</strain>
    </source>
</reference>
<accession>A0A0C4DT11</accession>
<proteinExistence type="predicted"/>
<dbReference type="EMBL" id="GL876967">
    <property type="protein sequence ID" value="KLU84013.1"/>
    <property type="molecule type" value="Genomic_DNA"/>
</dbReference>
<evidence type="ECO:0000313" key="4">
    <source>
        <dbReference type="Proteomes" id="UP000011715"/>
    </source>
</evidence>
<reference evidence="2" key="3">
    <citation type="submission" date="2011-03" db="EMBL/GenBank/DDBJ databases">
        <title>Annotation of Magnaporthe poae ATCC 64411.</title>
        <authorList>
            <person name="Ma L.-J."/>
            <person name="Dead R."/>
            <person name="Young S.K."/>
            <person name="Zeng Q."/>
            <person name="Gargeya S."/>
            <person name="Fitzgerald M."/>
            <person name="Haas B."/>
            <person name="Abouelleil A."/>
            <person name="Alvarado L."/>
            <person name="Arachchi H.M."/>
            <person name="Berlin A."/>
            <person name="Brown A."/>
            <person name="Chapman S.B."/>
            <person name="Chen Z."/>
            <person name="Dunbar C."/>
            <person name="Freedman E."/>
            <person name="Gearin G."/>
            <person name="Gellesch M."/>
            <person name="Goldberg J."/>
            <person name="Griggs A."/>
            <person name="Gujja S."/>
            <person name="Heiman D."/>
            <person name="Howarth C."/>
            <person name="Larson L."/>
            <person name="Lui A."/>
            <person name="MacDonald P.J.P."/>
            <person name="Mehta T."/>
            <person name="Montmayeur A."/>
            <person name="Murphy C."/>
            <person name="Neiman D."/>
            <person name="Pearson M."/>
            <person name="Priest M."/>
            <person name="Roberts A."/>
            <person name="Saif S."/>
            <person name="Shea T."/>
            <person name="Shenoy N."/>
            <person name="Sisk P."/>
            <person name="Stolte C."/>
            <person name="Sykes S."/>
            <person name="Yandava C."/>
            <person name="Wortman J."/>
            <person name="Nusbaum C."/>
            <person name="Birren B."/>
        </authorList>
    </citation>
    <scope>NUCLEOTIDE SEQUENCE</scope>
    <source>
        <strain evidence="2">ATCC 64411</strain>
    </source>
</reference>
<dbReference type="Proteomes" id="UP000011715">
    <property type="component" value="Unassembled WGS sequence"/>
</dbReference>
<feature type="region of interest" description="Disordered" evidence="1">
    <location>
        <begin position="116"/>
        <end position="157"/>
    </location>
</feature>
<feature type="compositionally biased region" description="Low complexity" evidence="1">
    <location>
        <begin position="1"/>
        <end position="10"/>
    </location>
</feature>
<dbReference type="AlphaFoldDB" id="A0A0C4DT11"/>
<reference evidence="3" key="5">
    <citation type="submission" date="2015-06" db="UniProtKB">
        <authorList>
            <consortium name="EnsemblFungi"/>
        </authorList>
    </citation>
    <scope>IDENTIFICATION</scope>
    <source>
        <strain evidence="3">ATCC 64411</strain>
    </source>
</reference>
<reference evidence="4" key="2">
    <citation type="submission" date="2010-05" db="EMBL/GenBank/DDBJ databases">
        <title>The genome sequence of Magnaporthe poae strain ATCC 64411.</title>
        <authorList>
            <person name="Ma L.-J."/>
            <person name="Dead R."/>
            <person name="Young S."/>
            <person name="Zeng Q."/>
            <person name="Koehrsen M."/>
            <person name="Alvarado L."/>
            <person name="Berlin A."/>
            <person name="Chapman S.B."/>
            <person name="Chen Z."/>
            <person name="Freedman E."/>
            <person name="Gellesch M."/>
            <person name="Goldberg J."/>
            <person name="Griggs A."/>
            <person name="Gujja S."/>
            <person name="Heilman E.R."/>
            <person name="Heiman D."/>
            <person name="Hepburn T."/>
            <person name="Howarth C."/>
            <person name="Jen D."/>
            <person name="Larson L."/>
            <person name="Mehta T."/>
            <person name="Neiman D."/>
            <person name="Pearson M."/>
            <person name="Roberts A."/>
            <person name="Saif S."/>
            <person name="Shea T."/>
            <person name="Shenoy N."/>
            <person name="Sisk P."/>
            <person name="Stolte C."/>
            <person name="Sykes S."/>
            <person name="Walk T."/>
            <person name="White J."/>
            <person name="Yandava C."/>
            <person name="Haas B."/>
            <person name="Nusbaum C."/>
            <person name="Birren B."/>
        </authorList>
    </citation>
    <scope>NUCLEOTIDE SEQUENCE [LARGE SCALE GENOMIC DNA]</scope>
    <source>
        <strain evidence="4">ATCC 64411 / 73-15</strain>
    </source>
</reference>
<dbReference type="EnsemblFungi" id="MAPG_03060T0">
    <property type="protein sequence ID" value="MAPG_03060T0"/>
    <property type="gene ID" value="MAPG_03060"/>
</dbReference>
<reference evidence="3" key="4">
    <citation type="journal article" date="2015" name="G3 (Bethesda)">
        <title>Genome sequences of three phytopathogenic species of the Magnaporthaceae family of fungi.</title>
        <authorList>
            <person name="Okagaki L.H."/>
            <person name="Nunes C.C."/>
            <person name="Sailsbery J."/>
            <person name="Clay B."/>
            <person name="Brown D."/>
            <person name="John T."/>
            <person name="Oh Y."/>
            <person name="Young N."/>
            <person name="Fitzgerald M."/>
            <person name="Haas B.J."/>
            <person name="Zeng Q."/>
            <person name="Young S."/>
            <person name="Adiconis X."/>
            <person name="Fan L."/>
            <person name="Levin J.Z."/>
            <person name="Mitchell T.K."/>
            <person name="Okubara P.A."/>
            <person name="Farman M.L."/>
            <person name="Kohn L.M."/>
            <person name="Birren B."/>
            <person name="Ma L.-J."/>
            <person name="Dean R.A."/>
        </authorList>
    </citation>
    <scope>NUCLEOTIDE SEQUENCE</scope>
    <source>
        <strain evidence="3">ATCC 64411 / 73-15</strain>
    </source>
</reference>
<evidence type="ECO:0000313" key="3">
    <source>
        <dbReference type="EnsemblFungi" id="MAPG_03060T0"/>
    </source>
</evidence>
<evidence type="ECO:0000256" key="1">
    <source>
        <dbReference type="SAM" id="MobiDB-lite"/>
    </source>
</evidence>
<keyword evidence="4" id="KW-1185">Reference proteome</keyword>
<feature type="region of interest" description="Disordered" evidence="1">
    <location>
        <begin position="1"/>
        <end position="21"/>
    </location>
</feature>
<dbReference type="OrthoDB" id="10633822at2759"/>
<dbReference type="VEuPathDB" id="FungiDB:MAPG_03060"/>
<organism evidence="3 4">
    <name type="scientific">Magnaporthiopsis poae (strain ATCC 64411 / 73-15)</name>
    <name type="common">Kentucky bluegrass fungus</name>
    <name type="synonym">Magnaporthe poae</name>
    <dbReference type="NCBI Taxonomy" id="644358"/>
    <lineage>
        <taxon>Eukaryota</taxon>
        <taxon>Fungi</taxon>
        <taxon>Dikarya</taxon>
        <taxon>Ascomycota</taxon>
        <taxon>Pezizomycotina</taxon>
        <taxon>Sordariomycetes</taxon>
        <taxon>Sordariomycetidae</taxon>
        <taxon>Magnaporthales</taxon>
        <taxon>Magnaporthaceae</taxon>
        <taxon>Magnaporthiopsis</taxon>
    </lineage>
</organism>
<evidence type="ECO:0000313" key="2">
    <source>
        <dbReference type="EMBL" id="KLU84013.1"/>
    </source>
</evidence>
<feature type="compositionally biased region" description="Basic and acidic residues" evidence="1">
    <location>
        <begin position="148"/>
        <end position="157"/>
    </location>
</feature>
<name>A0A0C4DT11_MAGP6</name>
<protein>
    <submittedName>
        <fullName evidence="2 3">Uncharacterized protein</fullName>
    </submittedName>
</protein>
<dbReference type="EMBL" id="ADBL01000745">
    <property type="status" value="NOT_ANNOTATED_CDS"/>
    <property type="molecule type" value="Genomic_DNA"/>
</dbReference>